<dbReference type="Proteomes" id="UP001300672">
    <property type="component" value="Chromosome"/>
</dbReference>
<organism evidence="2">
    <name type="scientific">Candidatus Thiocaldithrix dubininis</name>
    <dbReference type="NCBI Taxonomy" id="3080823"/>
    <lineage>
        <taxon>Bacteria</taxon>
        <taxon>Pseudomonadati</taxon>
        <taxon>Pseudomonadota</taxon>
        <taxon>Gammaproteobacteria</taxon>
        <taxon>Thiotrichales</taxon>
        <taxon>Thiotrichaceae</taxon>
        <taxon>Candidatus Thiocaldithrix</taxon>
    </lineage>
</organism>
<sequence length="275" mass="29239">MKKLLNPPIQLILWLVGLSLLGLSAWSLLSLKLQDEAQAESANINIKIPDAAVLDIPNVMTYTQLVQAPLFWASRKEYVPPPVEQVVQAPVEAPPIDTNLPEGRMIGIVNVGEDAFALMQDAAGQTQRLKAGDKWGAWEVKAISYSKMTVALGGQEQEIPLIADFAAPEESKQLAQVREAQAQIQQQKASAVVASNTVTLSASGSAPPQQVNPNAINAANAASAPPQPVDNKRQAPAPLTVEEALAARQRLMASRWSALTGEAPPSSGGVPVQKQ</sequence>
<dbReference type="AlphaFoldDB" id="A0AA95H989"/>
<name>A0AA95H989_9GAMM</name>
<evidence type="ECO:0008006" key="3">
    <source>
        <dbReference type="Google" id="ProtNLM"/>
    </source>
</evidence>
<accession>A0AA95H989</accession>
<protein>
    <recommendedName>
        <fullName evidence="3">Type II secretion system protein GspC N-terminal domain-containing protein</fullName>
    </recommendedName>
</protein>
<reference evidence="2" key="1">
    <citation type="journal article" date="2023" name="Int. J. Mol. Sci.">
        <title>Metagenomics Revealed a New Genus 'Candidatus Thiocaldithrix dubininis' gen. nov., sp. nov. and a New Species 'Candidatus Thiothrix putei' sp. nov. in the Family Thiotrichaceae, Some Members of Which Have Traits of Both Na+- and H+-Motive Energetics.</title>
        <authorList>
            <person name="Ravin N.V."/>
            <person name="Muntyan M.S."/>
            <person name="Smolyakov D.D."/>
            <person name="Rudenko T.S."/>
            <person name="Beletsky A.V."/>
            <person name="Mardanov A.V."/>
            <person name="Grabovich M.Y."/>
        </authorList>
    </citation>
    <scope>NUCLEOTIDE SEQUENCE</scope>
    <source>
        <strain evidence="2">GKL-01</strain>
    </source>
</reference>
<gene>
    <name evidence="2" type="ORF">QJT80_03165</name>
</gene>
<dbReference type="KEGG" id="tdu:QJT80_03165"/>
<evidence type="ECO:0000313" key="2">
    <source>
        <dbReference type="EMBL" id="WGZ91478.1"/>
    </source>
</evidence>
<reference evidence="2" key="2">
    <citation type="submission" date="2023-04" db="EMBL/GenBank/DDBJ databases">
        <authorList>
            <person name="Beletskiy A.V."/>
            <person name="Mardanov A.V."/>
            <person name="Ravin N.V."/>
        </authorList>
    </citation>
    <scope>NUCLEOTIDE SEQUENCE</scope>
    <source>
        <strain evidence="2">GKL-01</strain>
    </source>
</reference>
<dbReference type="EMBL" id="CP124755">
    <property type="protein sequence ID" value="WGZ91478.1"/>
    <property type="molecule type" value="Genomic_DNA"/>
</dbReference>
<proteinExistence type="predicted"/>
<evidence type="ECO:0000256" key="1">
    <source>
        <dbReference type="SAM" id="MobiDB-lite"/>
    </source>
</evidence>
<feature type="region of interest" description="Disordered" evidence="1">
    <location>
        <begin position="256"/>
        <end position="275"/>
    </location>
</feature>
<feature type="region of interest" description="Disordered" evidence="1">
    <location>
        <begin position="220"/>
        <end position="240"/>
    </location>
</feature>